<name>A0A8S5QEQ0_9CAUD</name>
<sequence length="42" mass="5098">MVNFEFRTCRCHSLQVFLCYLLFSVFGMENKYIGRMDNSIKR</sequence>
<dbReference type="EMBL" id="BK015639">
    <property type="protein sequence ID" value="DAE17355.1"/>
    <property type="molecule type" value="Genomic_DNA"/>
</dbReference>
<reference evidence="1" key="1">
    <citation type="journal article" date="2021" name="Proc. Natl. Acad. Sci. U.S.A.">
        <title>A Catalog of Tens of Thousands of Viruses from Human Metagenomes Reveals Hidden Associations with Chronic Diseases.</title>
        <authorList>
            <person name="Tisza M.J."/>
            <person name="Buck C.B."/>
        </authorList>
    </citation>
    <scope>NUCLEOTIDE SEQUENCE</scope>
    <source>
        <strain evidence="1">Ctr2f5</strain>
    </source>
</reference>
<accession>A0A8S5QEQ0</accession>
<protein>
    <submittedName>
        <fullName evidence="1">Uncharacterized protein</fullName>
    </submittedName>
</protein>
<proteinExistence type="predicted"/>
<organism evidence="1">
    <name type="scientific">Siphoviridae sp. ctr2f5</name>
    <dbReference type="NCBI Taxonomy" id="2825684"/>
    <lineage>
        <taxon>Viruses</taxon>
        <taxon>Duplodnaviria</taxon>
        <taxon>Heunggongvirae</taxon>
        <taxon>Uroviricota</taxon>
        <taxon>Caudoviricetes</taxon>
    </lineage>
</organism>
<evidence type="ECO:0000313" key="1">
    <source>
        <dbReference type="EMBL" id="DAE17355.1"/>
    </source>
</evidence>